<keyword evidence="3" id="KW-1185">Reference proteome</keyword>
<dbReference type="AlphaFoldDB" id="A0A328AZ16"/>
<comment type="caution">
    <text evidence="2">The sequence shown here is derived from an EMBL/GenBank/DDBJ whole genome shotgun (WGS) entry which is preliminary data.</text>
</comment>
<dbReference type="OrthoDB" id="7206359at2"/>
<sequence>MIKTGPHLKQAREALGWSPAELARALRLAGGDDQGEKRVLEMESGRRPISGPVTVAVEALLHGFLPDGFIRPDL</sequence>
<dbReference type="SMART" id="SM00530">
    <property type="entry name" value="HTH_XRE"/>
    <property type="match status" value="1"/>
</dbReference>
<dbReference type="InterPro" id="IPR010982">
    <property type="entry name" value="Lambda_DNA-bd_dom_sf"/>
</dbReference>
<dbReference type="Proteomes" id="UP000249842">
    <property type="component" value="Unassembled WGS sequence"/>
</dbReference>
<dbReference type="InterPro" id="IPR001387">
    <property type="entry name" value="Cro/C1-type_HTH"/>
</dbReference>
<dbReference type="CDD" id="cd00093">
    <property type="entry name" value="HTH_XRE"/>
    <property type="match status" value="1"/>
</dbReference>
<dbReference type="GO" id="GO:0003677">
    <property type="term" value="F:DNA binding"/>
    <property type="evidence" value="ECO:0007669"/>
    <property type="project" value="InterPro"/>
</dbReference>
<name>A0A328AZ16_9CAUL</name>
<dbReference type="RefSeq" id="WP_111456724.1">
    <property type="nucleotide sequence ID" value="NZ_QFYP01000001.1"/>
</dbReference>
<organism evidence="2 3">
    <name type="scientific">Phenylobacterium hankyongense</name>
    <dbReference type="NCBI Taxonomy" id="1813876"/>
    <lineage>
        <taxon>Bacteria</taxon>
        <taxon>Pseudomonadati</taxon>
        <taxon>Pseudomonadota</taxon>
        <taxon>Alphaproteobacteria</taxon>
        <taxon>Caulobacterales</taxon>
        <taxon>Caulobacteraceae</taxon>
        <taxon>Phenylobacterium</taxon>
    </lineage>
</organism>
<gene>
    <name evidence="2" type="ORF">DJ021_06225</name>
</gene>
<proteinExistence type="predicted"/>
<dbReference type="EMBL" id="QFYP01000001">
    <property type="protein sequence ID" value="RAK59431.1"/>
    <property type="molecule type" value="Genomic_DNA"/>
</dbReference>
<feature type="domain" description="HTH cro/C1-type" evidence="1">
    <location>
        <begin position="7"/>
        <end position="68"/>
    </location>
</feature>
<accession>A0A328AZ16</accession>
<evidence type="ECO:0000313" key="3">
    <source>
        <dbReference type="Proteomes" id="UP000249842"/>
    </source>
</evidence>
<evidence type="ECO:0000259" key="1">
    <source>
        <dbReference type="SMART" id="SM00530"/>
    </source>
</evidence>
<evidence type="ECO:0000313" key="2">
    <source>
        <dbReference type="EMBL" id="RAK59431.1"/>
    </source>
</evidence>
<dbReference type="Gene3D" id="1.10.260.40">
    <property type="entry name" value="lambda repressor-like DNA-binding domains"/>
    <property type="match status" value="1"/>
</dbReference>
<protein>
    <recommendedName>
        <fullName evidence="1">HTH cro/C1-type domain-containing protein</fullName>
    </recommendedName>
</protein>
<reference evidence="3" key="1">
    <citation type="submission" date="2018-05" db="EMBL/GenBank/DDBJ databases">
        <authorList>
            <person name="Li X."/>
        </authorList>
    </citation>
    <scope>NUCLEOTIDE SEQUENCE [LARGE SCALE GENOMIC DNA]</scope>
    <source>
        <strain evidence="3">HKS-05</strain>
    </source>
</reference>